<sequence>MRVTWGSELPFTQLYSTVFNHAFTIGLISADFATLEASSTLEDYTTDDIGDECMVQCSDADVIFALGDVVLAYMAPLYYESDTALNATVAGPVLAIPACGGSRYLSTSTLHQVMMRSVLGDQIWSATKGLIQHFYTSALAGPSSAASSDASVESSLHDLAHVYADWTRDMDKMVTLDQSFALDIVAAKQPMMSQSTNTLVHRDLEELWINTAPPLVG</sequence>
<dbReference type="VEuPathDB" id="FungiDB:H310_02562"/>
<dbReference type="AlphaFoldDB" id="A0A418AH33"/>
<gene>
    <name evidence="1" type="ORF">DYB32_010091</name>
</gene>
<dbReference type="EMBL" id="QUSY01002719">
    <property type="protein sequence ID" value="RHY20167.1"/>
    <property type="molecule type" value="Genomic_DNA"/>
</dbReference>
<keyword evidence="2" id="KW-1185">Reference proteome</keyword>
<evidence type="ECO:0000313" key="1">
    <source>
        <dbReference type="EMBL" id="RHY20167.1"/>
    </source>
</evidence>
<name>A0A418AH33_9STRA</name>
<dbReference type="Proteomes" id="UP000285060">
    <property type="component" value="Unassembled WGS sequence"/>
</dbReference>
<comment type="caution">
    <text evidence="1">The sequence shown here is derived from an EMBL/GenBank/DDBJ whole genome shotgun (WGS) entry which is preliminary data.</text>
</comment>
<evidence type="ECO:0000313" key="2">
    <source>
        <dbReference type="Proteomes" id="UP000285060"/>
    </source>
</evidence>
<proteinExistence type="predicted"/>
<organism evidence="1 2">
    <name type="scientific">Aphanomyces invadans</name>
    <dbReference type="NCBI Taxonomy" id="157072"/>
    <lineage>
        <taxon>Eukaryota</taxon>
        <taxon>Sar</taxon>
        <taxon>Stramenopiles</taxon>
        <taxon>Oomycota</taxon>
        <taxon>Saprolegniomycetes</taxon>
        <taxon>Saprolegniales</taxon>
        <taxon>Verrucalvaceae</taxon>
        <taxon>Aphanomyces</taxon>
    </lineage>
</organism>
<reference evidence="1 2" key="1">
    <citation type="submission" date="2018-08" db="EMBL/GenBank/DDBJ databases">
        <title>Aphanomyces genome sequencing and annotation.</title>
        <authorList>
            <person name="Minardi D."/>
            <person name="Oidtmann B."/>
            <person name="Van Der Giezen M."/>
            <person name="Studholme D.J."/>
        </authorList>
    </citation>
    <scope>NUCLEOTIDE SEQUENCE [LARGE SCALE GENOMIC DNA]</scope>
    <source>
        <strain evidence="1 2">NJM0002</strain>
    </source>
</reference>
<accession>A0A418AH33</accession>
<protein>
    <submittedName>
        <fullName evidence="1">Uncharacterized protein</fullName>
    </submittedName>
</protein>